<dbReference type="STRING" id="1503961.SAMN05421736_1158"/>
<feature type="transmembrane region" description="Helical" evidence="1">
    <location>
        <begin position="399"/>
        <end position="421"/>
    </location>
</feature>
<evidence type="ECO:0000313" key="2">
    <source>
        <dbReference type="EMBL" id="SDZ50342.1"/>
    </source>
</evidence>
<organism evidence="2 3">
    <name type="scientific">Evansella caseinilytica</name>
    <dbReference type="NCBI Taxonomy" id="1503961"/>
    <lineage>
        <taxon>Bacteria</taxon>
        <taxon>Bacillati</taxon>
        <taxon>Bacillota</taxon>
        <taxon>Bacilli</taxon>
        <taxon>Bacillales</taxon>
        <taxon>Bacillaceae</taxon>
        <taxon>Evansella</taxon>
    </lineage>
</organism>
<sequence length="743" mass="83137">MWICQKISTFKIAIALSVMMIWKLMLPYWGEASEYMEMAGAVESERVEKHVVILLVPGLSFNEVNWLYECGKYREIWHSGAVSAMNVKPDGPYSYLNNIVSLSVGKRSSGIEGWNSFAPDENIDGVPVDNLFFQWHGISPASSIVHPHVHILQDKLSRSSYQATAGWLGESLKHLGVHRFVLGNADLRSENIRYGSLFIMDGDGSVEGNLHGPVVDNAGYPGGKKMDADTIYQQVNDIHNAFPQTFTVVEWGDLFRLYSERYHMTKDHFARMYETILFDLEDTVHRLHGTKAEVWLLSPVVNAEAHKEKNQLAPLWIWKENRATTGVLYSDTTRRYTVISNTDITATWLAMFAGTQALNKGIGRALHLQHADQGAVPFPEIQAAVAEMNDVFVHRGAVLSSYVSALVAMLILVSLLIWLLVETSRWKSIACTLLLSGILSPWWFLVTSPWGTYFSPYLYVAVILAGSCITAYFLGRAVKEPFSFACFLFFITLLLDVAGGSNLTQRSFLSYDPIIGARYYGIGNEFAGIVLVSGILMVAPVFRRIHGDGRGNYVLQWLLMTLVMLVLVLLLGMSVLGANAGASLSAGIVYAFITSRLLFNNIPFWVKAISGSAVFVVLLTVLYLLQMAQPESHIFAAFQQLFSGEWTAIWQTMVRKISMNWKIFKISYWTQLFITSYFFIGIVLWKRRRSRLMETENFLINGCIAGSLALLLLNDSGIVAAATSMFMTLCVCYGWSLRKASGT</sequence>
<protein>
    <submittedName>
        <fullName evidence="2">Uncharacterized protein</fullName>
    </submittedName>
</protein>
<feature type="transmembrane region" description="Helical" evidence="1">
    <location>
        <begin position="519"/>
        <end position="542"/>
    </location>
</feature>
<feature type="transmembrane region" description="Helical" evidence="1">
    <location>
        <begin position="666"/>
        <end position="685"/>
    </location>
</feature>
<dbReference type="OrthoDB" id="3199331at2"/>
<keyword evidence="1" id="KW-0812">Transmembrane</keyword>
<dbReference type="Proteomes" id="UP000198935">
    <property type="component" value="Unassembled WGS sequence"/>
</dbReference>
<feature type="transmembrane region" description="Helical" evidence="1">
    <location>
        <begin position="482"/>
        <end position="499"/>
    </location>
</feature>
<name>A0A1H3TJ40_9BACI</name>
<feature type="transmembrane region" description="Helical" evidence="1">
    <location>
        <begin position="604"/>
        <end position="625"/>
    </location>
</feature>
<proteinExistence type="predicted"/>
<evidence type="ECO:0000313" key="3">
    <source>
        <dbReference type="Proteomes" id="UP000198935"/>
    </source>
</evidence>
<feature type="transmembrane region" description="Helical" evidence="1">
    <location>
        <begin position="582"/>
        <end position="599"/>
    </location>
</feature>
<feature type="transmembrane region" description="Helical" evidence="1">
    <location>
        <begin position="428"/>
        <end position="445"/>
    </location>
</feature>
<feature type="transmembrane region" description="Helical" evidence="1">
    <location>
        <begin position="457"/>
        <end position="475"/>
    </location>
</feature>
<keyword evidence="3" id="KW-1185">Reference proteome</keyword>
<keyword evidence="1" id="KW-0472">Membrane</keyword>
<reference evidence="3" key="1">
    <citation type="submission" date="2016-10" db="EMBL/GenBank/DDBJ databases">
        <authorList>
            <person name="Varghese N."/>
            <person name="Submissions S."/>
        </authorList>
    </citation>
    <scope>NUCLEOTIDE SEQUENCE [LARGE SCALE GENOMIC DNA]</scope>
    <source>
        <strain evidence="3">SP</strain>
    </source>
</reference>
<feature type="transmembrane region" description="Helical" evidence="1">
    <location>
        <begin position="697"/>
        <end position="713"/>
    </location>
</feature>
<evidence type="ECO:0000256" key="1">
    <source>
        <dbReference type="SAM" id="Phobius"/>
    </source>
</evidence>
<accession>A0A1H3TJ40</accession>
<keyword evidence="1" id="KW-1133">Transmembrane helix</keyword>
<feature type="transmembrane region" description="Helical" evidence="1">
    <location>
        <begin position="719"/>
        <end position="737"/>
    </location>
</feature>
<feature type="transmembrane region" description="Helical" evidence="1">
    <location>
        <begin position="12"/>
        <end position="30"/>
    </location>
</feature>
<dbReference type="AlphaFoldDB" id="A0A1H3TJ40"/>
<feature type="transmembrane region" description="Helical" evidence="1">
    <location>
        <begin position="554"/>
        <end position="576"/>
    </location>
</feature>
<gene>
    <name evidence="2" type="ORF">SAMN05421736_1158</name>
</gene>
<dbReference type="EMBL" id="FNPI01000015">
    <property type="protein sequence ID" value="SDZ50342.1"/>
    <property type="molecule type" value="Genomic_DNA"/>
</dbReference>